<dbReference type="OrthoDB" id="185373at2759"/>
<proteinExistence type="inferred from homology"/>
<name>A0A835Q514_VANPL</name>
<evidence type="ECO:0000256" key="1">
    <source>
        <dbReference type="ARBA" id="ARBA00009995"/>
    </source>
</evidence>
<dbReference type="PROSITE" id="PS00375">
    <property type="entry name" value="UDPGT"/>
    <property type="match status" value="1"/>
</dbReference>
<reference evidence="5 6" key="1">
    <citation type="journal article" date="2020" name="Nat. Food">
        <title>A phased Vanilla planifolia genome enables genetic improvement of flavour and production.</title>
        <authorList>
            <person name="Hasing T."/>
            <person name="Tang H."/>
            <person name="Brym M."/>
            <person name="Khazi F."/>
            <person name="Huang T."/>
            <person name="Chambers A.H."/>
        </authorList>
    </citation>
    <scope>NUCLEOTIDE SEQUENCE [LARGE SCALE GENOMIC DNA]</scope>
    <source>
        <tissue evidence="5">Leaf</tissue>
    </source>
</reference>
<accession>A0A835Q514</accession>
<comment type="similarity">
    <text evidence="1 3">Belongs to the UDP-glycosyltransferase family.</text>
</comment>
<evidence type="ECO:0000256" key="2">
    <source>
        <dbReference type="ARBA" id="ARBA00022679"/>
    </source>
</evidence>
<dbReference type="InterPro" id="IPR002213">
    <property type="entry name" value="UDP_glucos_trans"/>
</dbReference>
<organism evidence="5 6">
    <name type="scientific">Vanilla planifolia</name>
    <name type="common">Vanilla</name>
    <dbReference type="NCBI Taxonomy" id="51239"/>
    <lineage>
        <taxon>Eukaryota</taxon>
        <taxon>Viridiplantae</taxon>
        <taxon>Streptophyta</taxon>
        <taxon>Embryophyta</taxon>
        <taxon>Tracheophyta</taxon>
        <taxon>Spermatophyta</taxon>
        <taxon>Magnoliopsida</taxon>
        <taxon>Liliopsida</taxon>
        <taxon>Asparagales</taxon>
        <taxon>Orchidaceae</taxon>
        <taxon>Vanilloideae</taxon>
        <taxon>Vanilleae</taxon>
        <taxon>Vanilla</taxon>
    </lineage>
</organism>
<keyword evidence="6" id="KW-1185">Reference proteome</keyword>
<dbReference type="PANTHER" id="PTHR11926">
    <property type="entry name" value="GLUCOSYL/GLUCURONOSYL TRANSFERASES"/>
    <property type="match status" value="1"/>
</dbReference>
<dbReference type="PANTHER" id="PTHR11926:SF1534">
    <property type="entry name" value="GLYCOSYLTRANSFERASE"/>
    <property type="match status" value="1"/>
</dbReference>
<dbReference type="EMBL" id="JADCNL010000011">
    <property type="protein sequence ID" value="KAG0461502.1"/>
    <property type="molecule type" value="Genomic_DNA"/>
</dbReference>
<comment type="caution">
    <text evidence="5">The sequence shown here is derived from an EMBL/GenBank/DDBJ whole genome shotgun (WGS) entry which is preliminary data.</text>
</comment>
<evidence type="ECO:0000313" key="6">
    <source>
        <dbReference type="Proteomes" id="UP000636800"/>
    </source>
</evidence>
<dbReference type="InterPro" id="IPR035595">
    <property type="entry name" value="UDP_glycos_trans_CS"/>
</dbReference>
<dbReference type="GO" id="GO:0080043">
    <property type="term" value="F:quercetin 3-O-glucosyltransferase activity"/>
    <property type="evidence" value="ECO:0007669"/>
    <property type="project" value="TreeGrafter"/>
</dbReference>
<sequence length="473" mass="53155">MEQKRQPHILIATYPIQGHINPTLRLAKRLARVFVVRITISTAVEAQRRMFPSSPDSEVQLEENPLFSFIPYSNGYDDGFDPKKHDWKTYMSRFKERGSYTLASVVDSLAADGRPVTCIIHSFMMSWVADVAKDCGIPSFFYCIQPATVFAVYWHYFHEYKSVIAANALDPSAVISLPCLPSMRMRDLPSCVTAASPDEPNGVFLQKIKETFDRLDVELGRQGSIPLVLVNTADELEARAMASVNSKVELVGIGPLLEDAAEGSLFKAAEEKGYMEWLDRQAERSVVYVSFGSLSMLKKEQMEEIWKVLREGERPYLWVVRKDNRWEGLEFEGDDGKGMIVAWCEQGRVLGHRAVGCFVTHCGWNSTVESLLCGVPTVAVPQWLDQATNAWLMETEWGTGVRVEVSGEGLVEAEELRRCVERVMGEEGEEIRRQAATWRDKSRDATGEGGPSDRNLKAFAQKVISLCHVAVEK</sequence>
<dbReference type="AlphaFoldDB" id="A0A835Q514"/>
<keyword evidence="2 3" id="KW-0808">Transferase</keyword>
<keyword evidence="3" id="KW-0328">Glycosyltransferase</keyword>
<evidence type="ECO:0000256" key="3">
    <source>
        <dbReference type="RuleBase" id="RU003718"/>
    </source>
</evidence>
<evidence type="ECO:0000256" key="4">
    <source>
        <dbReference type="RuleBase" id="RU362057"/>
    </source>
</evidence>
<dbReference type="SUPFAM" id="SSF53756">
    <property type="entry name" value="UDP-Glycosyltransferase/glycogen phosphorylase"/>
    <property type="match status" value="1"/>
</dbReference>
<dbReference type="FunFam" id="3.40.50.2000:FF:000019">
    <property type="entry name" value="Glycosyltransferase"/>
    <property type="match status" value="1"/>
</dbReference>
<dbReference type="CDD" id="cd03784">
    <property type="entry name" value="GT1_Gtf-like"/>
    <property type="match status" value="1"/>
</dbReference>
<dbReference type="GO" id="GO:0080044">
    <property type="term" value="F:quercetin 7-O-glucosyltransferase activity"/>
    <property type="evidence" value="ECO:0007669"/>
    <property type="project" value="TreeGrafter"/>
</dbReference>
<dbReference type="EC" id="2.4.1.-" evidence="4"/>
<protein>
    <recommendedName>
        <fullName evidence="4">Glycosyltransferase</fullName>
        <ecNumber evidence="4">2.4.1.-</ecNumber>
    </recommendedName>
</protein>
<dbReference type="Pfam" id="PF00201">
    <property type="entry name" value="UDPGT"/>
    <property type="match status" value="1"/>
</dbReference>
<evidence type="ECO:0000313" key="5">
    <source>
        <dbReference type="EMBL" id="KAG0461502.1"/>
    </source>
</evidence>
<dbReference type="Gene3D" id="3.40.50.2000">
    <property type="entry name" value="Glycogen Phosphorylase B"/>
    <property type="match status" value="2"/>
</dbReference>
<dbReference type="Proteomes" id="UP000636800">
    <property type="component" value="Chromosome 11"/>
</dbReference>
<gene>
    <name evidence="5" type="ORF">HPP92_021799</name>
</gene>